<keyword evidence="3 12" id="KW-0378">Hydrolase</keyword>
<dbReference type="EMBL" id="CP021425">
    <property type="protein sequence ID" value="ARU58783.1"/>
    <property type="molecule type" value="Genomic_DNA"/>
</dbReference>
<feature type="binding site" evidence="12">
    <location>
        <begin position="29"/>
        <end position="36"/>
    </location>
    <ligand>
        <name>ATP</name>
        <dbReference type="ChEBI" id="CHEBI:30616"/>
    </ligand>
</feature>
<dbReference type="InterPro" id="IPR014016">
    <property type="entry name" value="UvrD-like_ATP-bd"/>
</dbReference>
<name>A0A1Y0IHB2_9GAMM</name>
<keyword evidence="5 12" id="KW-0067">ATP-binding</keyword>
<dbReference type="Proteomes" id="UP000196027">
    <property type="component" value="Chromosome"/>
</dbReference>
<dbReference type="PROSITE" id="PS51217">
    <property type="entry name" value="UVRD_HELICASE_CTER"/>
    <property type="match status" value="1"/>
</dbReference>
<feature type="domain" description="UvrD-like helicase ATP-binding" evidence="13">
    <location>
        <begin position="8"/>
        <end position="292"/>
    </location>
</feature>
<dbReference type="GO" id="GO:0003677">
    <property type="term" value="F:DNA binding"/>
    <property type="evidence" value="ECO:0007669"/>
    <property type="project" value="UniProtKB-KW"/>
</dbReference>
<evidence type="ECO:0000256" key="11">
    <source>
        <dbReference type="ARBA" id="ARBA00048988"/>
    </source>
</evidence>
<evidence type="ECO:0000256" key="1">
    <source>
        <dbReference type="ARBA" id="ARBA00009922"/>
    </source>
</evidence>
<gene>
    <name evidence="15" type="ORF">OLMES_4794</name>
</gene>
<dbReference type="Pfam" id="PF21196">
    <property type="entry name" value="PcrA_UvrD_tudor"/>
    <property type="match status" value="1"/>
</dbReference>
<evidence type="ECO:0000256" key="9">
    <source>
        <dbReference type="ARBA" id="ARBA00034808"/>
    </source>
</evidence>
<dbReference type="FunFam" id="1.10.10.160:FF:000001">
    <property type="entry name" value="ATP-dependent DNA helicase"/>
    <property type="match status" value="1"/>
</dbReference>
<accession>A0A1Y0IHB2</accession>
<dbReference type="CDD" id="cd17932">
    <property type="entry name" value="DEXQc_UvrD"/>
    <property type="match status" value="1"/>
</dbReference>
<reference evidence="15 16" key="1">
    <citation type="submission" date="2017-05" db="EMBL/GenBank/DDBJ databases">
        <title>Genomic insights into alkan degradation activity of Oleiphilus messinensis.</title>
        <authorList>
            <person name="Kozyavkin S.A."/>
            <person name="Slesarev A.I."/>
            <person name="Golyshin P.N."/>
            <person name="Korzhenkov A."/>
            <person name="Golyshina O.N."/>
            <person name="Toshchakov S.V."/>
        </authorList>
    </citation>
    <scope>NUCLEOTIDE SEQUENCE [LARGE SCALE GENOMIC DNA]</scope>
    <source>
        <strain evidence="15 16">ME102</strain>
    </source>
</reference>
<evidence type="ECO:0000256" key="8">
    <source>
        <dbReference type="ARBA" id="ARBA00034617"/>
    </source>
</evidence>
<dbReference type="PROSITE" id="PS51198">
    <property type="entry name" value="UVRD_HELICASE_ATP_BIND"/>
    <property type="match status" value="1"/>
</dbReference>
<evidence type="ECO:0000256" key="5">
    <source>
        <dbReference type="ARBA" id="ARBA00022840"/>
    </source>
</evidence>
<dbReference type="GO" id="GO:0000725">
    <property type="term" value="P:recombinational repair"/>
    <property type="evidence" value="ECO:0007669"/>
    <property type="project" value="TreeGrafter"/>
</dbReference>
<sequence length="722" mass="81374">MDVSHILDNLNSAQREAVTAPLSPMLVLAGAGSGKTRVLVHRIAWLMTMESMSPHSVLAVTFTNKAAREMRGRIEALLGSASRGMWFGTFHSLAHRLLRAHWRDADLPENFQIIDSDDQLRLIKRIMKELQIDESKWPPRQAQGFINSAKDDGRRAGQVHDAKGGKGGHDLYLKAMTAIYQAYEAYCNRSGLLDFGELLLRSHELWLRNPELLRHYQSRFKVILVDEFQDTNTIQYAWLRVLAGQEVPLTVVGDDDQSIYGWRGARIENIQQFQQDFANSRLVRLEQNYRSTRTILDASNALIAGNSGRLGKQLWTEGEDGEPIDVYAAFNEQDEANYLAERMQGWVESGGLRQDIAVLYRSNAQSRVIEESLLRHNVPYRIYGGLRFYDRAEIKNALAYLRLVHFAHDDAALERVVNVPARGVGAKTLENIREHARQNAISLWQAIEQLVESKGVSARARKSLAEFMGIIYRLTELKSEISLSELVKQMLDESGLLDFHGAEKNDKAQARVENLEELINATKDYEPEENLTPLAAFIAQAALDAGENQAGEHEDCVQLMTLHSAKGLEFPLVFLVGLEEGLFPHSLSVEEPGRMEEERRLCYVGMTRAMKKLVLTYAESRRLYGQDQFNSVSRFIREVPVAFLQEVRIGSCLSSASDFQQSSPLAQNDTGGFSLGQRVRHQKFGEGVVISCEGQGPHSRIQVNFSEGSKWLVLSYAKLEVI</sequence>
<keyword evidence="16" id="KW-1185">Reference proteome</keyword>
<dbReference type="Gene3D" id="3.40.50.300">
    <property type="entry name" value="P-loop containing nucleotide triphosphate hydrolases"/>
    <property type="match status" value="2"/>
</dbReference>
<protein>
    <recommendedName>
        <fullName evidence="9">DNA 3'-5' helicase</fullName>
        <ecNumber evidence="9">5.6.2.4</ecNumber>
    </recommendedName>
    <alternativeName>
        <fullName evidence="10">DNA 3'-5' helicase II</fullName>
    </alternativeName>
</protein>
<evidence type="ECO:0000256" key="6">
    <source>
        <dbReference type="ARBA" id="ARBA00023125"/>
    </source>
</evidence>
<evidence type="ECO:0000259" key="14">
    <source>
        <dbReference type="PROSITE" id="PS51217"/>
    </source>
</evidence>
<comment type="catalytic activity">
    <reaction evidence="11">
        <text>ATP + H2O = ADP + phosphate + H(+)</text>
        <dbReference type="Rhea" id="RHEA:13065"/>
        <dbReference type="ChEBI" id="CHEBI:15377"/>
        <dbReference type="ChEBI" id="CHEBI:15378"/>
        <dbReference type="ChEBI" id="CHEBI:30616"/>
        <dbReference type="ChEBI" id="CHEBI:43474"/>
        <dbReference type="ChEBI" id="CHEBI:456216"/>
        <dbReference type="EC" id="5.6.2.4"/>
    </reaction>
</comment>
<evidence type="ECO:0000259" key="13">
    <source>
        <dbReference type="PROSITE" id="PS51198"/>
    </source>
</evidence>
<evidence type="ECO:0000256" key="12">
    <source>
        <dbReference type="PROSITE-ProRule" id="PRU00560"/>
    </source>
</evidence>
<dbReference type="Pfam" id="PF13361">
    <property type="entry name" value="UvrD_C"/>
    <property type="match status" value="1"/>
</dbReference>
<evidence type="ECO:0000256" key="7">
    <source>
        <dbReference type="ARBA" id="ARBA00023235"/>
    </source>
</evidence>
<organism evidence="15 16">
    <name type="scientific">Oleiphilus messinensis</name>
    <dbReference type="NCBI Taxonomy" id="141451"/>
    <lineage>
        <taxon>Bacteria</taxon>
        <taxon>Pseudomonadati</taxon>
        <taxon>Pseudomonadota</taxon>
        <taxon>Gammaproteobacteria</taxon>
        <taxon>Oceanospirillales</taxon>
        <taxon>Oleiphilaceae</taxon>
        <taxon>Oleiphilus</taxon>
    </lineage>
</organism>
<dbReference type="NCBIfam" id="NF008743">
    <property type="entry name" value="PRK11773.1"/>
    <property type="match status" value="1"/>
</dbReference>
<dbReference type="InterPro" id="IPR027417">
    <property type="entry name" value="P-loop_NTPase"/>
</dbReference>
<evidence type="ECO:0000256" key="10">
    <source>
        <dbReference type="ARBA" id="ARBA00034923"/>
    </source>
</evidence>
<dbReference type="GO" id="GO:0016887">
    <property type="term" value="F:ATP hydrolysis activity"/>
    <property type="evidence" value="ECO:0007669"/>
    <property type="project" value="RHEA"/>
</dbReference>
<feature type="domain" description="UvrD-like helicase C-terminal" evidence="14">
    <location>
        <begin position="293"/>
        <end position="567"/>
    </location>
</feature>
<evidence type="ECO:0000313" key="16">
    <source>
        <dbReference type="Proteomes" id="UP000196027"/>
    </source>
</evidence>
<dbReference type="InterPro" id="IPR014017">
    <property type="entry name" value="DNA_helicase_UvrD-like_C"/>
</dbReference>
<dbReference type="InterPro" id="IPR000212">
    <property type="entry name" value="DNA_helicase_UvrD/REP"/>
</dbReference>
<evidence type="ECO:0000256" key="2">
    <source>
        <dbReference type="ARBA" id="ARBA00022741"/>
    </source>
</evidence>
<comment type="similarity">
    <text evidence="1">Belongs to the helicase family. UvrD subfamily.</text>
</comment>
<dbReference type="GO" id="GO:0009314">
    <property type="term" value="P:response to radiation"/>
    <property type="evidence" value="ECO:0007669"/>
    <property type="project" value="UniProtKB-ARBA"/>
</dbReference>
<dbReference type="EC" id="5.6.2.4" evidence="9"/>
<dbReference type="GO" id="GO:0005524">
    <property type="term" value="F:ATP binding"/>
    <property type="evidence" value="ECO:0007669"/>
    <property type="project" value="UniProtKB-UniRule"/>
</dbReference>
<keyword evidence="2 12" id="KW-0547">Nucleotide-binding</keyword>
<dbReference type="GO" id="GO:0043138">
    <property type="term" value="F:3'-5' DNA helicase activity"/>
    <property type="evidence" value="ECO:0007669"/>
    <property type="project" value="UniProtKB-EC"/>
</dbReference>
<dbReference type="PANTHER" id="PTHR11070">
    <property type="entry name" value="UVRD / RECB / PCRA DNA HELICASE FAMILY MEMBER"/>
    <property type="match status" value="1"/>
</dbReference>
<keyword evidence="4 12" id="KW-0347">Helicase</keyword>
<dbReference type="GO" id="GO:0005829">
    <property type="term" value="C:cytosol"/>
    <property type="evidence" value="ECO:0007669"/>
    <property type="project" value="TreeGrafter"/>
</dbReference>
<keyword evidence="7" id="KW-0413">Isomerase</keyword>
<dbReference type="Gene3D" id="1.10.10.160">
    <property type="match status" value="1"/>
</dbReference>
<evidence type="ECO:0000256" key="4">
    <source>
        <dbReference type="ARBA" id="ARBA00022806"/>
    </source>
</evidence>
<dbReference type="RefSeq" id="WP_087463524.1">
    <property type="nucleotide sequence ID" value="NZ_CP021425.1"/>
</dbReference>
<dbReference type="AlphaFoldDB" id="A0A1Y0IHB2"/>
<proteinExistence type="inferred from homology"/>
<dbReference type="GO" id="GO:0033202">
    <property type="term" value="C:DNA helicase complex"/>
    <property type="evidence" value="ECO:0007669"/>
    <property type="project" value="TreeGrafter"/>
</dbReference>
<dbReference type="Gene3D" id="1.10.486.10">
    <property type="entry name" value="PCRA, domain 4"/>
    <property type="match status" value="1"/>
</dbReference>
<evidence type="ECO:0000256" key="3">
    <source>
        <dbReference type="ARBA" id="ARBA00022801"/>
    </source>
</evidence>
<dbReference type="PANTHER" id="PTHR11070:SF2">
    <property type="entry name" value="ATP-DEPENDENT DNA HELICASE SRS2"/>
    <property type="match status" value="1"/>
</dbReference>
<dbReference type="FunFam" id="1.10.486.10:FF:000003">
    <property type="entry name" value="ATP-dependent DNA helicase"/>
    <property type="match status" value="1"/>
</dbReference>
<dbReference type="Pfam" id="PF00580">
    <property type="entry name" value="UvrD-helicase"/>
    <property type="match status" value="1"/>
</dbReference>
<dbReference type="KEGG" id="ome:OLMES_4794"/>
<comment type="catalytic activity">
    <reaction evidence="8">
        <text>Couples ATP hydrolysis with the unwinding of duplex DNA by translocating in the 3'-5' direction.</text>
        <dbReference type="EC" id="5.6.2.4"/>
    </reaction>
</comment>
<dbReference type="InterPro" id="IPR013986">
    <property type="entry name" value="DExx_box_DNA_helicase_dom_sf"/>
</dbReference>
<keyword evidence="6" id="KW-0238">DNA-binding</keyword>
<evidence type="ECO:0000313" key="15">
    <source>
        <dbReference type="EMBL" id="ARU58783.1"/>
    </source>
</evidence>
<dbReference type="SUPFAM" id="SSF52540">
    <property type="entry name" value="P-loop containing nucleoside triphosphate hydrolases"/>
    <property type="match status" value="1"/>
</dbReference>
<dbReference type="OrthoDB" id="9806690at2"/>
<dbReference type="CDD" id="cd18807">
    <property type="entry name" value="SF1_C_UvrD"/>
    <property type="match status" value="1"/>
</dbReference>